<dbReference type="Gene3D" id="3.90.1150.10">
    <property type="entry name" value="Aspartate Aminotransferase, domain 1"/>
    <property type="match status" value="1"/>
</dbReference>
<sequence length="334" mass="36488">MATTNSARNWDLRSDTATKPSPEMFQYMAQAEVGNDVFGEDPTVNELERRVAELLGKPAAVFVVSSTMSNQLAIRTHLRNPPETVLCHSHAHIYKYEAGGASFHSQAMVVPVTPANGAINLTVDDVERGFIEDDGDFHCAPTRLILLENTFTGTVMPIDDIRAIRRFANENSVPVHMDGSRLWNASIASGISLAEYAKEVDSVNLCLSKGMGCPVGAILAGSEEFIRKARHFRKLFGGGWRQAGILAAAGLPRRLADGLFELGFKPLLPVETNMILLDPSDARVDSDELSRELAKQGVTLDTVYKGSIRIVTHNQIDDECIDLVLSVARGLEKK</sequence>
<dbReference type="Proteomes" id="UP000193922">
    <property type="component" value="Unassembled WGS sequence"/>
</dbReference>
<dbReference type="FunFam" id="3.40.640.10:FF:000030">
    <property type="entry name" value="Low-specificity L-threonine aldolase"/>
    <property type="match status" value="1"/>
</dbReference>
<evidence type="ECO:0000313" key="7">
    <source>
        <dbReference type="EMBL" id="ORX70961.1"/>
    </source>
</evidence>
<dbReference type="InterPro" id="IPR015422">
    <property type="entry name" value="PyrdxlP-dep_Trfase_small"/>
</dbReference>
<dbReference type="GO" id="GO:0006567">
    <property type="term" value="P:L-threonine catabolic process"/>
    <property type="evidence" value="ECO:0007669"/>
    <property type="project" value="TreeGrafter"/>
</dbReference>
<gene>
    <name evidence="7" type="ORF">DL89DRAFT_274744</name>
</gene>
<dbReference type="GO" id="GO:0005829">
    <property type="term" value="C:cytosol"/>
    <property type="evidence" value="ECO:0007669"/>
    <property type="project" value="TreeGrafter"/>
</dbReference>
<dbReference type="AlphaFoldDB" id="A0A1Y1WBP1"/>
<dbReference type="InterPro" id="IPR023603">
    <property type="entry name" value="Low_specificity_L-TA-like"/>
</dbReference>
<dbReference type="PIRSF" id="PIRSF017617">
    <property type="entry name" value="Thr_aldolase"/>
    <property type="match status" value="1"/>
</dbReference>
<dbReference type="InterPro" id="IPR001597">
    <property type="entry name" value="ArAA_b-elim_lyase/Thr_aldolase"/>
</dbReference>
<dbReference type="GO" id="GO:0006545">
    <property type="term" value="P:glycine biosynthetic process"/>
    <property type="evidence" value="ECO:0007669"/>
    <property type="project" value="TreeGrafter"/>
</dbReference>
<name>A0A1Y1WBP1_9FUNG</name>
<dbReference type="GO" id="GO:0008732">
    <property type="term" value="F:L-allo-threonine aldolase activity"/>
    <property type="evidence" value="ECO:0007669"/>
    <property type="project" value="TreeGrafter"/>
</dbReference>
<dbReference type="PANTHER" id="PTHR48097:SF9">
    <property type="entry name" value="L-THREONINE ALDOLASE"/>
    <property type="match status" value="1"/>
</dbReference>
<keyword evidence="3" id="KW-0663">Pyridoxal phosphate</keyword>
<dbReference type="CDD" id="cd06502">
    <property type="entry name" value="TA_like"/>
    <property type="match status" value="1"/>
</dbReference>
<dbReference type="PANTHER" id="PTHR48097">
    <property type="entry name" value="L-THREONINE ALDOLASE-RELATED"/>
    <property type="match status" value="1"/>
</dbReference>
<dbReference type="SUPFAM" id="SSF53383">
    <property type="entry name" value="PLP-dependent transferases"/>
    <property type="match status" value="1"/>
</dbReference>
<accession>A0A1Y1WBP1</accession>
<evidence type="ECO:0000313" key="8">
    <source>
        <dbReference type="Proteomes" id="UP000193922"/>
    </source>
</evidence>
<evidence type="ECO:0000256" key="2">
    <source>
        <dbReference type="ARBA" id="ARBA00006966"/>
    </source>
</evidence>
<comment type="cofactor">
    <cofactor evidence="1">
        <name>pyridoxal 5'-phosphate</name>
        <dbReference type="ChEBI" id="CHEBI:597326"/>
    </cofactor>
</comment>
<evidence type="ECO:0000259" key="6">
    <source>
        <dbReference type="Pfam" id="PF01212"/>
    </source>
</evidence>
<feature type="modified residue" description="N6-(pyridoxal phosphate)lysine" evidence="5">
    <location>
        <position position="209"/>
    </location>
</feature>
<evidence type="ECO:0000256" key="3">
    <source>
        <dbReference type="ARBA" id="ARBA00022898"/>
    </source>
</evidence>
<dbReference type="InterPro" id="IPR015424">
    <property type="entry name" value="PyrdxlP-dep_Trfase"/>
</dbReference>
<evidence type="ECO:0000256" key="4">
    <source>
        <dbReference type="ARBA" id="ARBA00023239"/>
    </source>
</evidence>
<evidence type="ECO:0000256" key="1">
    <source>
        <dbReference type="ARBA" id="ARBA00001933"/>
    </source>
</evidence>
<proteinExistence type="inferred from homology"/>
<organism evidence="7 8">
    <name type="scientific">Linderina pennispora</name>
    <dbReference type="NCBI Taxonomy" id="61395"/>
    <lineage>
        <taxon>Eukaryota</taxon>
        <taxon>Fungi</taxon>
        <taxon>Fungi incertae sedis</taxon>
        <taxon>Zoopagomycota</taxon>
        <taxon>Kickxellomycotina</taxon>
        <taxon>Kickxellomycetes</taxon>
        <taxon>Kickxellales</taxon>
        <taxon>Kickxellaceae</taxon>
        <taxon>Linderina</taxon>
    </lineage>
</organism>
<keyword evidence="4 7" id="KW-0456">Lyase</keyword>
<dbReference type="GeneID" id="63805879"/>
<feature type="domain" description="Aromatic amino acid beta-eliminating lyase/threonine aldolase" evidence="6">
    <location>
        <begin position="11"/>
        <end position="251"/>
    </location>
</feature>
<dbReference type="Gene3D" id="3.40.640.10">
    <property type="entry name" value="Type I PLP-dependent aspartate aminotransferase-like (Major domain)"/>
    <property type="match status" value="1"/>
</dbReference>
<dbReference type="NCBIfam" id="NF041359">
    <property type="entry name" value="GntG_guanitoxin"/>
    <property type="match status" value="1"/>
</dbReference>
<protein>
    <submittedName>
        <fullName evidence="7">Aromatic amino acid beta-eliminating lyase/threonine aldolase</fullName>
    </submittedName>
</protein>
<dbReference type="RefSeq" id="XP_040744540.1">
    <property type="nucleotide sequence ID" value="XM_040889231.1"/>
</dbReference>
<keyword evidence="8" id="KW-1185">Reference proteome</keyword>
<reference evidence="7 8" key="1">
    <citation type="submission" date="2016-07" db="EMBL/GenBank/DDBJ databases">
        <title>Pervasive Adenine N6-methylation of Active Genes in Fungi.</title>
        <authorList>
            <consortium name="DOE Joint Genome Institute"/>
            <person name="Mondo S.J."/>
            <person name="Dannebaum R.O."/>
            <person name="Kuo R.C."/>
            <person name="Labutti K."/>
            <person name="Haridas S."/>
            <person name="Kuo A."/>
            <person name="Salamov A."/>
            <person name="Ahrendt S.R."/>
            <person name="Lipzen A."/>
            <person name="Sullivan W."/>
            <person name="Andreopoulos W.B."/>
            <person name="Clum A."/>
            <person name="Lindquist E."/>
            <person name="Daum C."/>
            <person name="Ramamoorthy G.K."/>
            <person name="Gryganskyi A."/>
            <person name="Culley D."/>
            <person name="Magnuson J.K."/>
            <person name="James T.Y."/>
            <person name="O'Malley M.A."/>
            <person name="Stajich J.E."/>
            <person name="Spatafora J.W."/>
            <person name="Visel A."/>
            <person name="Grigoriev I.V."/>
        </authorList>
    </citation>
    <scope>NUCLEOTIDE SEQUENCE [LARGE SCALE GENOMIC DNA]</scope>
    <source>
        <strain evidence="7 8">ATCC 12442</strain>
    </source>
</reference>
<dbReference type="OrthoDB" id="10261951at2759"/>
<dbReference type="InterPro" id="IPR015421">
    <property type="entry name" value="PyrdxlP-dep_Trfase_major"/>
</dbReference>
<dbReference type="EMBL" id="MCFD01000005">
    <property type="protein sequence ID" value="ORX70961.1"/>
    <property type="molecule type" value="Genomic_DNA"/>
</dbReference>
<comment type="caution">
    <text evidence="7">The sequence shown here is derived from an EMBL/GenBank/DDBJ whole genome shotgun (WGS) entry which is preliminary data.</text>
</comment>
<dbReference type="STRING" id="61395.A0A1Y1WBP1"/>
<comment type="similarity">
    <text evidence="2">Belongs to the threonine aldolase family.</text>
</comment>
<evidence type="ECO:0000256" key="5">
    <source>
        <dbReference type="PIRSR" id="PIRSR017617-1"/>
    </source>
</evidence>
<dbReference type="Pfam" id="PF01212">
    <property type="entry name" value="Beta_elim_lyase"/>
    <property type="match status" value="1"/>
</dbReference>